<name>A0A0L8GRU5_OCTBM</name>
<gene>
    <name evidence="2" type="ORF">OCBIM_22029292mg</name>
</gene>
<feature type="transmembrane region" description="Helical" evidence="1">
    <location>
        <begin position="85"/>
        <end position="105"/>
    </location>
</feature>
<accession>A0A0L8GRU5</accession>
<reference evidence="2" key="1">
    <citation type="submission" date="2015-07" db="EMBL/GenBank/DDBJ databases">
        <title>MeaNS - Measles Nucleotide Surveillance Program.</title>
        <authorList>
            <person name="Tran T."/>
            <person name="Druce J."/>
        </authorList>
    </citation>
    <scope>NUCLEOTIDE SEQUENCE</scope>
    <source>
        <strain evidence="2">UCB-OBI-ISO-001</strain>
        <tissue evidence="2">Gonad</tissue>
    </source>
</reference>
<protein>
    <submittedName>
        <fullName evidence="2">Uncharacterized protein</fullName>
    </submittedName>
</protein>
<evidence type="ECO:0000256" key="1">
    <source>
        <dbReference type="SAM" id="Phobius"/>
    </source>
</evidence>
<keyword evidence="1" id="KW-0812">Transmembrane</keyword>
<keyword evidence="1" id="KW-0472">Membrane</keyword>
<dbReference type="KEGG" id="obi:106875205"/>
<organism evidence="2">
    <name type="scientific">Octopus bimaculoides</name>
    <name type="common">California two-spotted octopus</name>
    <dbReference type="NCBI Taxonomy" id="37653"/>
    <lineage>
        <taxon>Eukaryota</taxon>
        <taxon>Metazoa</taxon>
        <taxon>Spiralia</taxon>
        <taxon>Lophotrochozoa</taxon>
        <taxon>Mollusca</taxon>
        <taxon>Cephalopoda</taxon>
        <taxon>Coleoidea</taxon>
        <taxon>Octopodiformes</taxon>
        <taxon>Octopoda</taxon>
        <taxon>Incirrata</taxon>
        <taxon>Octopodidae</taxon>
        <taxon>Octopus</taxon>
    </lineage>
</organism>
<dbReference type="AlphaFoldDB" id="A0A0L8GRU5"/>
<evidence type="ECO:0000313" key="2">
    <source>
        <dbReference type="EMBL" id="KOF79554.1"/>
    </source>
</evidence>
<dbReference type="EMBL" id="KQ420698">
    <property type="protein sequence ID" value="KOF79554.1"/>
    <property type="molecule type" value="Genomic_DNA"/>
</dbReference>
<keyword evidence="1" id="KW-1133">Transmembrane helix</keyword>
<sequence length="124" mass="14533">MILFDYSRNQSSVYLVYNTEEEKKISAFIEKFTIATATTRKGKKTMFQQIEAFTNIIKHIIRLYKDTIKSTQPNCSIDNTLQKNIASSLIFFFAFLLLRYIYTIYTSKLRGKPKQNLLDQSYSS</sequence>
<proteinExistence type="predicted"/>